<dbReference type="Proteomes" id="UP000193963">
    <property type="component" value="Unassembled WGS sequence"/>
</dbReference>
<sequence length="710" mass="77735">MTYRTLGFGPILAIFASAAAAETVTFDPQPGAARTWRMEMSVRPGREGEPPDYSYGTQRISSLTRMEVTDAQTLHILPLWFQTVVAGETYGTQGPLPDTMRQAMTDGFDAMLKAGVITDVTPHGTADVPQEVMTGMSQQFGAVLPPARLEAKTGWSTTIAEFSGVPDVTVTVTHVTDDSVFLSYAGDDASFRLAGLAVLDREEGWLRRVVMTTDQTADDGTTLRTTLAMAPEDYPFPIHADYTYERPDWHPVSDGLSAVEPLPTEADIFAHDQGRVRLENDLPSLDFTHLHEKMPSTGRLVVSDPQVFRGEQPVDMPMLALPSITLPNYHEEDGDPTFTSTTLIPTEQTQILPDVLDATEIRATVAWYPASPFTMTLTPDETGHAEVTKNGATARLSPTDEGYDLIVTGRQGDDFMWAVDEGTEAGSMIYAADRGPDWLTPAESLARRIASPQYSSVLVALKTDAPMPTLSVRVIRHPDTPAVTREMAFLTDHGRRMDPDRAPDKVLLFKGAPPPSLDDVRPEGLDAAALHFRMGTLQAARCSAEFALPQTEAVFAEVTPNSDGYGGTRLLRMQSPDGTRTHFYEHGTQDVTLTCDATVTWEETEVQPDPDHPWQIDAEALDISPDLTYAQLMDQIRFVDAHGDALALTTPNGRGLALSDRIKWAIFPDGTLRVAGRPARILRAVSRPDPFTRSFTVTFPDLPVPEEAPQ</sequence>
<name>A0A1X6ZD78_9RHOB</name>
<dbReference type="EMBL" id="FWFN01000004">
    <property type="protein sequence ID" value="SLN47890.1"/>
    <property type="molecule type" value="Genomic_DNA"/>
</dbReference>
<evidence type="ECO:0000313" key="3">
    <source>
        <dbReference type="Proteomes" id="UP000193963"/>
    </source>
</evidence>
<evidence type="ECO:0000256" key="1">
    <source>
        <dbReference type="SAM" id="SignalP"/>
    </source>
</evidence>
<feature type="signal peptide" evidence="1">
    <location>
        <begin position="1"/>
        <end position="20"/>
    </location>
</feature>
<keyword evidence="1" id="KW-0732">Signal</keyword>
<evidence type="ECO:0000313" key="2">
    <source>
        <dbReference type="EMBL" id="SLN47890.1"/>
    </source>
</evidence>
<reference evidence="2 3" key="1">
    <citation type="submission" date="2017-03" db="EMBL/GenBank/DDBJ databases">
        <authorList>
            <person name="Afonso C.L."/>
            <person name="Miller P.J."/>
            <person name="Scott M.A."/>
            <person name="Spackman E."/>
            <person name="Goraichik I."/>
            <person name="Dimitrov K.M."/>
            <person name="Suarez D.L."/>
            <person name="Swayne D.E."/>
        </authorList>
    </citation>
    <scope>NUCLEOTIDE SEQUENCE [LARGE SCALE GENOMIC DNA]</scope>
    <source>
        <strain evidence="2 3">CECT 7751</strain>
    </source>
</reference>
<dbReference type="RefSeq" id="WP_143515609.1">
    <property type="nucleotide sequence ID" value="NZ_FWFN01000004.1"/>
</dbReference>
<dbReference type="OrthoDB" id="7911392at2"/>
<accession>A0A1X6ZD78</accession>
<protein>
    <submittedName>
        <fullName evidence="2">Uncharacterized protein</fullName>
    </submittedName>
</protein>
<proteinExistence type="predicted"/>
<gene>
    <name evidence="2" type="ORF">PSM7751_02273</name>
</gene>
<dbReference type="AlphaFoldDB" id="A0A1X6ZD78"/>
<organism evidence="2 3">
    <name type="scientific">Pseudooceanicola marinus</name>
    <dbReference type="NCBI Taxonomy" id="396013"/>
    <lineage>
        <taxon>Bacteria</taxon>
        <taxon>Pseudomonadati</taxon>
        <taxon>Pseudomonadota</taxon>
        <taxon>Alphaproteobacteria</taxon>
        <taxon>Rhodobacterales</taxon>
        <taxon>Paracoccaceae</taxon>
        <taxon>Pseudooceanicola</taxon>
    </lineage>
</organism>
<keyword evidence="3" id="KW-1185">Reference proteome</keyword>
<feature type="chain" id="PRO_5010870631" evidence="1">
    <location>
        <begin position="21"/>
        <end position="710"/>
    </location>
</feature>